<feature type="transmembrane region" description="Helical" evidence="10">
    <location>
        <begin position="321"/>
        <end position="350"/>
    </location>
</feature>
<keyword evidence="5" id="KW-0769">Symport</keyword>
<feature type="transmembrane region" description="Helical" evidence="10">
    <location>
        <begin position="236"/>
        <end position="255"/>
    </location>
</feature>
<dbReference type="Pfam" id="PF00209">
    <property type="entry name" value="SNF"/>
    <property type="match status" value="1"/>
</dbReference>
<keyword evidence="3" id="KW-0813">Transport</keyword>
<dbReference type="EMBL" id="QKKF02000817">
    <property type="protein sequence ID" value="RZF48957.1"/>
    <property type="molecule type" value="Genomic_DNA"/>
</dbReference>
<evidence type="ECO:0000256" key="7">
    <source>
        <dbReference type="ARBA" id="ARBA00023136"/>
    </source>
</evidence>
<feature type="transmembrane region" description="Helical" evidence="10">
    <location>
        <begin position="287"/>
        <end position="309"/>
    </location>
</feature>
<proteinExistence type="inferred from homology"/>
<keyword evidence="7 10" id="KW-0472">Membrane</keyword>
<gene>
    <name evidence="11" type="ORF">LSTR_LSTR003033</name>
</gene>
<dbReference type="GO" id="GO:0006865">
    <property type="term" value="P:amino acid transport"/>
    <property type="evidence" value="ECO:0007669"/>
    <property type="project" value="TreeGrafter"/>
</dbReference>
<evidence type="ECO:0000256" key="8">
    <source>
        <dbReference type="PIRSR" id="PIRSR600175-1"/>
    </source>
</evidence>
<feature type="disulfide bond" evidence="9">
    <location>
        <begin position="145"/>
        <end position="153"/>
    </location>
</feature>
<feature type="transmembrane region" description="Helical" evidence="10">
    <location>
        <begin position="497"/>
        <end position="515"/>
    </location>
</feature>
<dbReference type="GO" id="GO:0035725">
    <property type="term" value="P:sodium ion transmembrane transport"/>
    <property type="evidence" value="ECO:0007669"/>
    <property type="project" value="TreeGrafter"/>
</dbReference>
<dbReference type="GO" id="GO:0015293">
    <property type="term" value="F:symporter activity"/>
    <property type="evidence" value="ECO:0007669"/>
    <property type="project" value="UniProtKB-KW"/>
</dbReference>
<dbReference type="InterPro" id="IPR037272">
    <property type="entry name" value="SNS_sf"/>
</dbReference>
<evidence type="ECO:0000256" key="2">
    <source>
        <dbReference type="ARBA" id="ARBA00006459"/>
    </source>
</evidence>
<keyword evidence="12" id="KW-1185">Reference proteome</keyword>
<dbReference type="SUPFAM" id="SSF161070">
    <property type="entry name" value="SNF-like"/>
    <property type="match status" value="1"/>
</dbReference>
<accession>A0A482XU93</accession>
<name>A0A482XU93_LAOST</name>
<feature type="binding site" evidence="8">
    <location>
        <position position="298"/>
    </location>
    <ligand>
        <name>Na(+)</name>
        <dbReference type="ChEBI" id="CHEBI:29101"/>
        <label>1</label>
    </ligand>
</feature>
<keyword evidence="6 10" id="KW-1133">Transmembrane helix</keyword>
<keyword evidence="4 10" id="KW-0812">Transmembrane</keyword>
<protein>
    <submittedName>
        <fullName evidence="11">Uncharacterized protein</fullName>
    </submittedName>
</protein>
<feature type="transmembrane region" description="Helical" evidence="10">
    <location>
        <begin position="123"/>
        <end position="144"/>
    </location>
</feature>
<dbReference type="PANTHER" id="PTHR11616">
    <property type="entry name" value="SODIUM/CHLORIDE DEPENDENT TRANSPORTER"/>
    <property type="match status" value="1"/>
</dbReference>
<dbReference type="PANTHER" id="PTHR11616:SF240">
    <property type="entry name" value="BLOATED TUBULES, ISOFORM B-RELATED"/>
    <property type="match status" value="1"/>
</dbReference>
<sequence>MSRKSDRSMLSIDTLTLKSDNGKIFKLDIDAVATLVLMLYRLDMIGMLNHFRESEDEDDRIVSKIYHFFIMYCISLPLLYLMLLIGHYSKTGCLVIGKIVPLVHGVGFTMAVMSFINQRFQMVIATNSLIFFYYSLTPGLPWLVCGENLKKACYGYSEIKACHRNPLNQPCVKGNSSIIHSLSAYHYRSDVLREVGYSENVDHKMSWFKIPFAAISCVILALVTDLNFKPGKASKVILIVHIFMQLFVIIIVTFLSTPTNNYTEITMDSGFLDIFKIHYKLFLDTGLWMYSSLFMVQSMNVVSVGTSLIGSYMPRKSQADLFAVEATLIVLFLYYLGEILISTCLSSVAINMRVSKSNLLLTYQDNLFVLLPQVFGMSHFSPKLLTMLFYGYLFFTNIWRTKLILSSIYETFADIKPIIRIYQFYIRTFSCILIFMLTLPLYIEGLLTLCLIFLYYLEFNSLVIIHMFVTFSILYIYGAKKICDDHHFIYGKQPDTFYCVMLILTPLLFLTYWGIIYTTLSQDKLSVFVLTNPAFIAFFVITLIPHLLGMLYKVIFYLKQQNMIHLLKCEDDWGDPNPQIRKERIIYQPRKENKYFRRLDKCKHDCLRYNHILPLIVAEEAMNHRLSFLLQKRNLFTKSEVGIGKVSSIGY</sequence>
<feature type="transmembrane region" description="Helical" evidence="10">
    <location>
        <begin position="206"/>
        <end position="224"/>
    </location>
</feature>
<feature type="transmembrane region" description="Helical" evidence="10">
    <location>
        <begin position="424"/>
        <end position="443"/>
    </location>
</feature>
<evidence type="ECO:0000256" key="3">
    <source>
        <dbReference type="ARBA" id="ARBA00022448"/>
    </source>
</evidence>
<reference evidence="11 12" key="1">
    <citation type="journal article" date="2017" name="Gigascience">
        <title>Genome sequence of the small brown planthopper, Laodelphax striatellus.</title>
        <authorList>
            <person name="Zhu J."/>
            <person name="Jiang F."/>
            <person name="Wang X."/>
            <person name="Yang P."/>
            <person name="Bao Y."/>
            <person name="Zhao W."/>
            <person name="Wang W."/>
            <person name="Lu H."/>
            <person name="Wang Q."/>
            <person name="Cui N."/>
            <person name="Li J."/>
            <person name="Chen X."/>
            <person name="Luo L."/>
            <person name="Yu J."/>
            <person name="Kang L."/>
            <person name="Cui F."/>
        </authorList>
    </citation>
    <scope>NUCLEOTIDE SEQUENCE [LARGE SCALE GENOMIC DNA]</scope>
    <source>
        <strain evidence="11">Lst14</strain>
    </source>
</reference>
<dbReference type="Proteomes" id="UP000291343">
    <property type="component" value="Unassembled WGS sequence"/>
</dbReference>
<dbReference type="GO" id="GO:0046872">
    <property type="term" value="F:metal ion binding"/>
    <property type="evidence" value="ECO:0007669"/>
    <property type="project" value="UniProtKB-KW"/>
</dbReference>
<dbReference type="InParanoid" id="A0A482XU93"/>
<organism evidence="11 12">
    <name type="scientific">Laodelphax striatellus</name>
    <name type="common">Small brown planthopper</name>
    <name type="synonym">Delphax striatella</name>
    <dbReference type="NCBI Taxonomy" id="195883"/>
    <lineage>
        <taxon>Eukaryota</taxon>
        <taxon>Metazoa</taxon>
        <taxon>Ecdysozoa</taxon>
        <taxon>Arthropoda</taxon>
        <taxon>Hexapoda</taxon>
        <taxon>Insecta</taxon>
        <taxon>Pterygota</taxon>
        <taxon>Neoptera</taxon>
        <taxon>Paraneoptera</taxon>
        <taxon>Hemiptera</taxon>
        <taxon>Auchenorrhyncha</taxon>
        <taxon>Fulgoroidea</taxon>
        <taxon>Delphacidae</taxon>
        <taxon>Criomorphinae</taxon>
        <taxon>Laodelphax</taxon>
    </lineage>
</organism>
<evidence type="ECO:0000313" key="12">
    <source>
        <dbReference type="Proteomes" id="UP000291343"/>
    </source>
</evidence>
<keyword evidence="8" id="KW-0915">Sodium</keyword>
<dbReference type="SMR" id="A0A482XU93"/>
<evidence type="ECO:0000256" key="9">
    <source>
        <dbReference type="PIRSR" id="PIRSR600175-2"/>
    </source>
</evidence>
<evidence type="ECO:0000313" key="11">
    <source>
        <dbReference type="EMBL" id="RZF48957.1"/>
    </source>
</evidence>
<dbReference type="AlphaFoldDB" id="A0A482XU93"/>
<dbReference type="GO" id="GO:0005886">
    <property type="term" value="C:plasma membrane"/>
    <property type="evidence" value="ECO:0007669"/>
    <property type="project" value="TreeGrafter"/>
</dbReference>
<feature type="transmembrane region" description="Helical" evidence="10">
    <location>
        <begin position="535"/>
        <end position="558"/>
    </location>
</feature>
<comment type="subcellular location">
    <subcellularLocation>
        <location evidence="1">Membrane</location>
        <topology evidence="1">Multi-pass membrane protein</topology>
    </subcellularLocation>
</comment>
<keyword evidence="9" id="KW-1015">Disulfide bond</keyword>
<evidence type="ECO:0000256" key="4">
    <source>
        <dbReference type="ARBA" id="ARBA00022692"/>
    </source>
</evidence>
<feature type="transmembrane region" description="Helical" evidence="10">
    <location>
        <begin position="370"/>
        <end position="395"/>
    </location>
</feature>
<keyword evidence="8" id="KW-0479">Metal-binding</keyword>
<comment type="caution">
    <text evidence="11">The sequence shown here is derived from an EMBL/GenBank/DDBJ whole genome shotgun (WGS) entry which is preliminary data.</text>
</comment>
<evidence type="ECO:0000256" key="5">
    <source>
        <dbReference type="ARBA" id="ARBA00022847"/>
    </source>
</evidence>
<feature type="transmembrane region" description="Helical" evidence="10">
    <location>
        <begin position="455"/>
        <end position="477"/>
    </location>
</feature>
<evidence type="ECO:0000256" key="6">
    <source>
        <dbReference type="ARBA" id="ARBA00022989"/>
    </source>
</evidence>
<feature type="transmembrane region" description="Helical" evidence="10">
    <location>
        <begin position="95"/>
        <end position="116"/>
    </location>
</feature>
<comment type="similarity">
    <text evidence="2">Belongs to the sodium:neurotransmitter symporter (SNF) (TC 2.A.22) family.</text>
</comment>
<dbReference type="PROSITE" id="PS50267">
    <property type="entry name" value="NA_NEUROTRAN_SYMP_3"/>
    <property type="match status" value="1"/>
</dbReference>
<evidence type="ECO:0000256" key="1">
    <source>
        <dbReference type="ARBA" id="ARBA00004141"/>
    </source>
</evidence>
<dbReference type="InterPro" id="IPR000175">
    <property type="entry name" value="Na/ntran_symport"/>
</dbReference>
<feature type="transmembrane region" description="Helical" evidence="10">
    <location>
        <begin position="69"/>
        <end position="89"/>
    </location>
</feature>
<evidence type="ECO:0000256" key="10">
    <source>
        <dbReference type="SAM" id="Phobius"/>
    </source>
</evidence>